<name>A0A9P7FND7_9AGAR</name>
<accession>A0A9P7FND7</accession>
<reference evidence="1" key="2">
    <citation type="submission" date="2021-10" db="EMBL/GenBank/DDBJ databases">
        <title>Phylogenomics reveals ancestral predisposition of the termite-cultivated fungus Termitomyces towards a domesticated lifestyle.</title>
        <authorList>
            <person name="Auxier B."/>
            <person name="Grum-Grzhimaylo A."/>
            <person name="Cardenas M.E."/>
            <person name="Lodge J.D."/>
            <person name="Laessoe T."/>
            <person name="Pedersen O."/>
            <person name="Smith M.E."/>
            <person name="Kuyper T.W."/>
            <person name="Franco-Molano E.A."/>
            <person name="Baroni T.J."/>
            <person name="Aanen D.K."/>
        </authorList>
    </citation>
    <scope>NUCLEOTIDE SEQUENCE</scope>
    <source>
        <strain evidence="1">D49</strain>
    </source>
</reference>
<sequence>MVMVREYRHLKMLKRSGRGHDPAGVTSMQPGQCAVRCPACPQPGMNLPEGWETATPATKFLYTLFIAINANFRLKRKHISSNEEDPSLSNGWSYFVLETQFKDFLHKYDKVIPQPKSTCSNHNAVNSDRSGKGLAATGVGAADCARHDCKQPLSVGDILKGERYVNMDFVFLRSLTETELVSFVVSYDIACQWSSNLWDRMKQYPRDLHVNSEGKMLFRFLVPKFHLPAHVMACQTPFLFNFNSYVGRTDGEAPECGWSHINPVAMSTQEMGPGHRRDTLDNHFGDWNWKKTCLMAPSLLRKIKEAVIESKEHHELHAEFERGLDAKAISIWQAELTAWEVDHVQPNPFEKRYKSKQRDLQEGLCLRSYLYIDKDCQQIGQIQNTHSRAIIARTQAKVDEAASTYCAARKAMMGLARTLELVGWEKNFPSLLATDIKGLTDDDPLTFSRCNHNNIKCPSEGRRTLSWIWSKLGDLGEEADLLQHDLRIQWCKSKARADRWREEVLLLLEEMNRVRRFFKHMAATWDSRLSTIFSLGRSEGGTVIPQEVVNAEQDDGDAEATITHSAPNMAVATDSHTITTIPTTVPA</sequence>
<organism evidence="1 2">
    <name type="scientific">Sphagnurus paluster</name>
    <dbReference type="NCBI Taxonomy" id="117069"/>
    <lineage>
        <taxon>Eukaryota</taxon>
        <taxon>Fungi</taxon>
        <taxon>Dikarya</taxon>
        <taxon>Basidiomycota</taxon>
        <taxon>Agaricomycotina</taxon>
        <taxon>Agaricomycetes</taxon>
        <taxon>Agaricomycetidae</taxon>
        <taxon>Agaricales</taxon>
        <taxon>Tricholomatineae</taxon>
        <taxon>Lyophyllaceae</taxon>
        <taxon>Sphagnurus</taxon>
    </lineage>
</organism>
<comment type="caution">
    <text evidence="1">The sequence shown here is derived from an EMBL/GenBank/DDBJ whole genome shotgun (WGS) entry which is preliminary data.</text>
</comment>
<proteinExistence type="predicted"/>
<dbReference type="OrthoDB" id="3257338at2759"/>
<dbReference type="InterPro" id="IPR040521">
    <property type="entry name" value="KDZ"/>
</dbReference>
<dbReference type="AlphaFoldDB" id="A0A9P7FND7"/>
<dbReference type="Proteomes" id="UP000717328">
    <property type="component" value="Unassembled WGS sequence"/>
</dbReference>
<evidence type="ECO:0008006" key="3">
    <source>
        <dbReference type="Google" id="ProtNLM"/>
    </source>
</evidence>
<keyword evidence="2" id="KW-1185">Reference proteome</keyword>
<dbReference type="PANTHER" id="PTHR33104">
    <property type="entry name" value="SI:DKEY-29D5.2"/>
    <property type="match status" value="1"/>
</dbReference>
<evidence type="ECO:0000313" key="2">
    <source>
        <dbReference type="Proteomes" id="UP000717328"/>
    </source>
</evidence>
<evidence type="ECO:0000313" key="1">
    <source>
        <dbReference type="EMBL" id="KAG5635184.1"/>
    </source>
</evidence>
<reference evidence="1" key="1">
    <citation type="submission" date="2021-02" db="EMBL/GenBank/DDBJ databases">
        <authorList>
            <person name="Nieuwenhuis M."/>
            <person name="Van De Peppel L.J.J."/>
        </authorList>
    </citation>
    <scope>NUCLEOTIDE SEQUENCE</scope>
    <source>
        <strain evidence="1">D49</strain>
    </source>
</reference>
<dbReference type="EMBL" id="JABCKI010006155">
    <property type="protein sequence ID" value="KAG5635184.1"/>
    <property type="molecule type" value="Genomic_DNA"/>
</dbReference>
<dbReference type="Pfam" id="PF18758">
    <property type="entry name" value="KDZ"/>
    <property type="match status" value="1"/>
</dbReference>
<protein>
    <recommendedName>
        <fullName evidence="3">CxC2-like cysteine cluster KDZ transposase-associated domain-containing protein</fullName>
    </recommendedName>
</protein>
<dbReference type="PANTHER" id="PTHR33104:SF2">
    <property type="entry name" value="CXC3 LIKE CYSTEINE CLUSTER DOMAIN-CONTAINING PROTEIN"/>
    <property type="match status" value="1"/>
</dbReference>
<gene>
    <name evidence="1" type="ORF">H0H81_012123</name>
</gene>